<dbReference type="AlphaFoldDB" id="Q3B3T7"/>
<organism evidence="11 12">
    <name type="scientific">Chlorobium luteolum (strain DSM 273 / BCRC 81028 / 2530)</name>
    <name type="common">Pelodictyon luteolum</name>
    <dbReference type="NCBI Taxonomy" id="319225"/>
    <lineage>
        <taxon>Bacteria</taxon>
        <taxon>Pseudomonadati</taxon>
        <taxon>Chlorobiota</taxon>
        <taxon>Chlorobiia</taxon>
        <taxon>Chlorobiales</taxon>
        <taxon>Chlorobiaceae</taxon>
        <taxon>Chlorobium/Pelodictyon group</taxon>
        <taxon>Pelodictyon</taxon>
    </lineage>
</organism>
<evidence type="ECO:0000256" key="1">
    <source>
        <dbReference type="ARBA" id="ARBA00005049"/>
    </source>
</evidence>
<dbReference type="InterPro" id="IPR036087">
    <property type="entry name" value="Nict_dMeBzImd_PRibTrfase_sf"/>
</dbReference>
<reference evidence="12" key="1">
    <citation type="submission" date="2005-08" db="EMBL/GenBank/DDBJ databases">
        <title>Complete sequence of Pelodictyon luteolum DSM 273.</title>
        <authorList>
            <consortium name="US DOE Joint Genome Institute"/>
            <person name="Copeland A."/>
            <person name="Lucas S."/>
            <person name="Lapidus A."/>
            <person name="Barry K."/>
            <person name="Detter J.C."/>
            <person name="Glavina T."/>
            <person name="Hammon N."/>
            <person name="Israni S."/>
            <person name="Pitluck S."/>
            <person name="Bryant D."/>
            <person name="Schmutz J."/>
            <person name="Larimer F."/>
            <person name="Land M."/>
            <person name="Kyrpides N."/>
            <person name="Ivanova N."/>
            <person name="Richardson P."/>
        </authorList>
    </citation>
    <scope>NUCLEOTIDE SEQUENCE [LARGE SCALE GENOMIC DNA]</scope>
    <source>
        <strain evidence="12">DSM 273 / BCRC 81028 / 2530</strain>
    </source>
</reference>
<evidence type="ECO:0000256" key="2">
    <source>
        <dbReference type="ARBA" id="ARBA00007110"/>
    </source>
</evidence>
<evidence type="ECO:0000256" key="5">
    <source>
        <dbReference type="ARBA" id="ARBA00022573"/>
    </source>
</evidence>
<keyword evidence="7 10" id="KW-0808">Transferase</keyword>
<feature type="active site" description="Proton acceptor" evidence="10">
    <location>
        <position position="335"/>
    </location>
</feature>
<dbReference type="eggNOG" id="COG2038">
    <property type="taxonomic scope" value="Bacteria"/>
</dbReference>
<dbReference type="HAMAP" id="MF_00230">
    <property type="entry name" value="CobT"/>
    <property type="match status" value="1"/>
</dbReference>
<dbReference type="HOGENOM" id="CLU_002982_0_0_10"/>
<comment type="catalytic activity">
    <reaction evidence="9 10">
        <text>5,6-dimethylbenzimidazole + nicotinate beta-D-ribonucleotide = alpha-ribazole 5'-phosphate + nicotinate + H(+)</text>
        <dbReference type="Rhea" id="RHEA:11196"/>
        <dbReference type="ChEBI" id="CHEBI:15378"/>
        <dbReference type="ChEBI" id="CHEBI:15890"/>
        <dbReference type="ChEBI" id="CHEBI:32544"/>
        <dbReference type="ChEBI" id="CHEBI:57502"/>
        <dbReference type="ChEBI" id="CHEBI:57918"/>
        <dbReference type="EC" id="2.4.2.21"/>
    </reaction>
</comment>
<dbReference type="NCBIfam" id="NF000996">
    <property type="entry name" value="PRK00105.1"/>
    <property type="match status" value="1"/>
</dbReference>
<dbReference type="InterPro" id="IPR023195">
    <property type="entry name" value="Nict_dMeBzImd_PRibTrfase_N"/>
</dbReference>
<keyword evidence="6 10" id="KW-0328">Glycosyltransferase</keyword>
<dbReference type="Proteomes" id="UP000002709">
    <property type="component" value="Chromosome"/>
</dbReference>
<comment type="pathway">
    <text evidence="1 10">Nucleoside biosynthesis; alpha-ribazole biosynthesis; alpha-ribazole from 5,6-dimethylbenzimidazole: step 1/2.</text>
</comment>
<dbReference type="InterPro" id="IPR003200">
    <property type="entry name" value="Nict_dMeBzImd_PRibTrfase"/>
</dbReference>
<dbReference type="GO" id="GO:0008939">
    <property type="term" value="F:nicotinate-nucleotide-dimethylbenzimidazole phosphoribosyltransferase activity"/>
    <property type="evidence" value="ECO:0007669"/>
    <property type="project" value="UniProtKB-UniRule"/>
</dbReference>
<dbReference type="Gene3D" id="1.10.1610.10">
    <property type="match status" value="1"/>
</dbReference>
<dbReference type="InterPro" id="IPR017846">
    <property type="entry name" value="Nict_dMeBzImd_PRibTrfase_bact"/>
</dbReference>
<evidence type="ECO:0000256" key="3">
    <source>
        <dbReference type="ARBA" id="ARBA00011991"/>
    </source>
</evidence>
<evidence type="ECO:0000313" key="11">
    <source>
        <dbReference type="EMBL" id="ABB23994.1"/>
    </source>
</evidence>
<dbReference type="EC" id="2.4.2.21" evidence="3 10"/>
<gene>
    <name evidence="10" type="primary">cobT</name>
    <name evidence="11" type="ordered locus">Plut_1132</name>
</gene>
<evidence type="ECO:0000256" key="10">
    <source>
        <dbReference type="HAMAP-Rule" id="MF_00230"/>
    </source>
</evidence>
<dbReference type="Pfam" id="PF02277">
    <property type="entry name" value="DBI_PRT"/>
    <property type="match status" value="1"/>
</dbReference>
<comment type="function">
    <text evidence="10">Catalyzes the synthesis of alpha-ribazole-5'-phosphate from nicotinate mononucleotide (NAMN) and 5,6-dimethylbenzimidazole (DMB).</text>
</comment>
<accession>Q3B3T7</accession>
<keyword evidence="5 10" id="KW-0169">Cobalamin biosynthesis</keyword>
<evidence type="ECO:0000313" key="12">
    <source>
        <dbReference type="Proteomes" id="UP000002709"/>
    </source>
</evidence>
<dbReference type="KEGG" id="plt:Plut_1132"/>
<dbReference type="Gene3D" id="3.40.50.10210">
    <property type="match status" value="1"/>
</dbReference>
<name>Q3B3T7_CHLL3</name>
<sequence>MTKPSSLRNLFSDTPSMQKQFQTLIDAVQPVDGTLTEAAQAHLDDLTKPRGSLGRLEEIALQFVRATGCLKPVLTKKKICCFAGDHGVAIEGVSAFPAEVTPQMVYNMLSGGAAINVLASHSGADLDVVDMGVNHDFPETEGLVQRKVGRGTRNIAEGPAMTEAETLIALMAGAGIALSAHEAGYHLLGTGEMGIANTTPATALYAVLLGIAPETIAGRGTGIDDQRLEHKKTVIRRAIEINQLHCGTPLGTLAALGGFEIAGIAGFILGAASVRLPVVVDGFISTAGAVAAMKLCPASSGYLFFSHLSNEQGHRTVMESQGVRPILDLDLRLGEGTGGALAMHVIEGAIRIYNEMATFSSACVAGKEGE</sequence>
<proteinExistence type="inferred from homology"/>
<evidence type="ECO:0000256" key="8">
    <source>
        <dbReference type="ARBA" id="ARBA00030686"/>
    </source>
</evidence>
<dbReference type="CDD" id="cd02439">
    <property type="entry name" value="DMB-PRT_CobT"/>
    <property type="match status" value="1"/>
</dbReference>
<dbReference type="EMBL" id="CP000096">
    <property type="protein sequence ID" value="ABB23994.1"/>
    <property type="molecule type" value="Genomic_DNA"/>
</dbReference>
<protein>
    <recommendedName>
        <fullName evidence="4 10">Nicotinate-nucleotide--dimethylbenzimidazole phosphoribosyltransferase</fullName>
        <shortName evidence="10">NN:DBI PRT</shortName>
        <ecNumber evidence="3 10">2.4.2.21</ecNumber>
    </recommendedName>
    <alternativeName>
        <fullName evidence="8 10">N(1)-alpha-phosphoribosyltransferase</fullName>
    </alternativeName>
</protein>
<dbReference type="PANTHER" id="PTHR43463:SF1">
    <property type="entry name" value="NICOTINATE-NUCLEOTIDE--DIMETHYLBENZIMIDAZOLE PHOSPHORIBOSYLTRANSFERASE"/>
    <property type="match status" value="1"/>
</dbReference>
<evidence type="ECO:0000256" key="4">
    <source>
        <dbReference type="ARBA" id="ARBA00015486"/>
    </source>
</evidence>
<dbReference type="GO" id="GO:0009236">
    <property type="term" value="P:cobalamin biosynthetic process"/>
    <property type="evidence" value="ECO:0007669"/>
    <property type="project" value="UniProtKB-UniRule"/>
</dbReference>
<dbReference type="FunFam" id="3.40.50.10210:FF:000001">
    <property type="entry name" value="Nicotinate-nucleotide--dimethylbenzimidazole phosphoribosyltransferase"/>
    <property type="match status" value="1"/>
</dbReference>
<evidence type="ECO:0000256" key="7">
    <source>
        <dbReference type="ARBA" id="ARBA00022679"/>
    </source>
</evidence>
<dbReference type="PANTHER" id="PTHR43463">
    <property type="entry name" value="NICOTINATE-NUCLEOTIDE--DIMETHYLBENZIMIDAZOLE PHOSPHORIBOSYLTRANSFERASE"/>
    <property type="match status" value="1"/>
</dbReference>
<evidence type="ECO:0000256" key="6">
    <source>
        <dbReference type="ARBA" id="ARBA00022676"/>
    </source>
</evidence>
<dbReference type="SUPFAM" id="SSF52733">
    <property type="entry name" value="Nicotinate mononucleotide:5,6-dimethylbenzimidazole phosphoribosyltransferase (CobT)"/>
    <property type="match status" value="1"/>
</dbReference>
<dbReference type="STRING" id="319225.Plut_1132"/>
<comment type="similarity">
    <text evidence="2 10">Belongs to the CobT family.</text>
</comment>
<keyword evidence="12" id="KW-1185">Reference proteome</keyword>
<evidence type="ECO:0000256" key="9">
    <source>
        <dbReference type="ARBA" id="ARBA00047340"/>
    </source>
</evidence>
<dbReference type="NCBIfam" id="TIGR03160">
    <property type="entry name" value="cobT_DBIPRT"/>
    <property type="match status" value="1"/>
</dbReference>
<dbReference type="UniPathway" id="UPA00061">
    <property type="reaction ID" value="UER00516"/>
</dbReference>